<evidence type="ECO:0000259" key="9">
    <source>
        <dbReference type="Pfam" id="PF01757"/>
    </source>
</evidence>
<dbReference type="Gene3D" id="3.40.50.1110">
    <property type="entry name" value="SGNH hydrolase"/>
    <property type="match status" value="1"/>
</dbReference>
<dbReference type="RefSeq" id="WP_125323900.1">
    <property type="nucleotide sequence ID" value="NZ_CP034328.1"/>
</dbReference>
<organism evidence="11 12">
    <name type="scientific">Tabrizicola piscis</name>
    <dbReference type="NCBI Taxonomy" id="2494374"/>
    <lineage>
        <taxon>Bacteria</taxon>
        <taxon>Pseudomonadati</taxon>
        <taxon>Pseudomonadota</taxon>
        <taxon>Alphaproteobacteria</taxon>
        <taxon>Rhodobacterales</taxon>
        <taxon>Paracoccaceae</taxon>
        <taxon>Tabrizicola</taxon>
    </lineage>
</organism>
<dbReference type="InterPro" id="IPR050879">
    <property type="entry name" value="Acyltransferase_3"/>
</dbReference>
<keyword evidence="7 11" id="KW-0012">Acyltransferase</keyword>
<dbReference type="GO" id="GO:0016788">
    <property type="term" value="F:hydrolase activity, acting on ester bonds"/>
    <property type="evidence" value="ECO:0007669"/>
    <property type="project" value="UniProtKB-ARBA"/>
</dbReference>
<feature type="transmembrane region" description="Helical" evidence="8">
    <location>
        <begin position="344"/>
        <end position="364"/>
    </location>
</feature>
<sequence>MQYRREIDGLRAVAVLPVILFHAGFGAFPGGYVGVDVFFVISGYLITHILIDEVDRGTFSILRFYERRARRILPALFAVLAVCIPFAWMWLLPEQLEDFAASVASVLVFLSNIYFLSQVSYFAPAAELQPLLHTWSLGVEEQYYLLFPLIVALALRAGLRRLFWVTLTLTLASLALSEVGNQMDAGRNFFFTLSRFWELGVGSLCAVITVRHPGLRNGPLAALGLALILAAVFLFDSDTPSAGVFTLIPVGGAALIVLFCRADTMVGRVLSHPAPVGIGLISYSAYLVHQPLFAFTRIRSSEEPGLVLLTVLCLASLALGWLSWRFIERPFRGQGAVVFPDRRVFGGVFAAIAAGLMVTAVTIYQAEGYPGRVAERFAGDIGNDLFYRASEERYFPCTPESLRLDAPTFERRPRCFQSQEDKPVTVAVIGDSHAEHLFAGVAGGLPDSVVAIYLQDAVPFRSDPKMQAIYAELARNAQLEAVVFAMHWPRRFVEFDDPAAFRAELEDTLGYLKSLGVSVIVVGDLPWFASEPPPCKYEVVAQNQRYCTVERSDAREEQRVYGPILAEVTGALDIPLVPVRDLLCDGDACSMVRDGVILMRDSNHLNITGAELVGSRVAAEVLAALRTRAAP</sequence>
<feature type="transmembrane region" description="Helical" evidence="8">
    <location>
        <begin position="189"/>
        <end position="210"/>
    </location>
</feature>
<name>A0A3S8U271_9RHOB</name>
<dbReference type="PANTHER" id="PTHR23028">
    <property type="entry name" value="ACETYLTRANSFERASE"/>
    <property type="match status" value="1"/>
</dbReference>
<dbReference type="InterPro" id="IPR043968">
    <property type="entry name" value="SGNH"/>
</dbReference>
<evidence type="ECO:0000256" key="8">
    <source>
        <dbReference type="SAM" id="Phobius"/>
    </source>
</evidence>
<comment type="subcellular location">
    <subcellularLocation>
        <location evidence="1">Cell membrane</location>
        <topology evidence="1">Multi-pass membrane protein</topology>
    </subcellularLocation>
</comment>
<dbReference type="GO" id="GO:0005886">
    <property type="term" value="C:plasma membrane"/>
    <property type="evidence" value="ECO:0007669"/>
    <property type="project" value="UniProtKB-SubCell"/>
</dbReference>
<feature type="domain" description="Acyltransferase 3" evidence="9">
    <location>
        <begin position="6"/>
        <end position="324"/>
    </location>
</feature>
<dbReference type="Proteomes" id="UP000282002">
    <property type="component" value="Chromosome"/>
</dbReference>
<feature type="transmembrane region" description="Helical" evidence="8">
    <location>
        <begin position="31"/>
        <end position="51"/>
    </location>
</feature>
<dbReference type="AlphaFoldDB" id="A0A3S8U271"/>
<evidence type="ECO:0000256" key="5">
    <source>
        <dbReference type="ARBA" id="ARBA00022989"/>
    </source>
</evidence>
<feature type="transmembrane region" description="Helical" evidence="8">
    <location>
        <begin position="99"/>
        <end position="122"/>
    </location>
</feature>
<gene>
    <name evidence="11" type="ORF">EI545_01935</name>
</gene>
<accession>A0A3S8U271</accession>
<dbReference type="Pfam" id="PF19040">
    <property type="entry name" value="SGNH"/>
    <property type="match status" value="1"/>
</dbReference>
<feature type="transmembrane region" description="Helical" evidence="8">
    <location>
        <begin position="217"/>
        <end position="235"/>
    </location>
</feature>
<dbReference type="KEGG" id="taw:EI545_01935"/>
<proteinExistence type="predicted"/>
<dbReference type="PANTHER" id="PTHR23028:SF53">
    <property type="entry name" value="ACYL_TRANSF_3 DOMAIN-CONTAINING PROTEIN"/>
    <property type="match status" value="1"/>
</dbReference>
<evidence type="ECO:0000313" key="12">
    <source>
        <dbReference type="Proteomes" id="UP000282002"/>
    </source>
</evidence>
<evidence type="ECO:0000256" key="4">
    <source>
        <dbReference type="ARBA" id="ARBA00022692"/>
    </source>
</evidence>
<evidence type="ECO:0000256" key="1">
    <source>
        <dbReference type="ARBA" id="ARBA00004651"/>
    </source>
</evidence>
<dbReference type="InterPro" id="IPR002656">
    <property type="entry name" value="Acyl_transf_3_dom"/>
</dbReference>
<dbReference type="GO" id="GO:0016747">
    <property type="term" value="F:acyltransferase activity, transferring groups other than amino-acyl groups"/>
    <property type="evidence" value="ECO:0007669"/>
    <property type="project" value="InterPro"/>
</dbReference>
<dbReference type="EMBL" id="CP034328">
    <property type="protein sequence ID" value="AZL57710.1"/>
    <property type="molecule type" value="Genomic_DNA"/>
</dbReference>
<dbReference type="GO" id="GO:0009103">
    <property type="term" value="P:lipopolysaccharide biosynthetic process"/>
    <property type="evidence" value="ECO:0007669"/>
    <property type="project" value="TreeGrafter"/>
</dbReference>
<feature type="transmembrane region" description="Helical" evidence="8">
    <location>
        <begin position="143"/>
        <end position="169"/>
    </location>
</feature>
<evidence type="ECO:0000313" key="11">
    <source>
        <dbReference type="EMBL" id="AZL57710.1"/>
    </source>
</evidence>
<feature type="transmembrane region" description="Helical" evidence="8">
    <location>
        <begin position="305"/>
        <end position="324"/>
    </location>
</feature>
<evidence type="ECO:0000256" key="7">
    <source>
        <dbReference type="ARBA" id="ARBA00023315"/>
    </source>
</evidence>
<keyword evidence="5 8" id="KW-1133">Transmembrane helix</keyword>
<dbReference type="InterPro" id="IPR036514">
    <property type="entry name" value="SGNH_hydro_sf"/>
</dbReference>
<keyword evidence="12" id="KW-1185">Reference proteome</keyword>
<evidence type="ECO:0000256" key="6">
    <source>
        <dbReference type="ARBA" id="ARBA00023136"/>
    </source>
</evidence>
<reference evidence="11 12" key="1">
    <citation type="submission" date="2018-12" db="EMBL/GenBank/DDBJ databases">
        <title>Complete genome sequencing of Tabrizicola sp. K13M18.</title>
        <authorList>
            <person name="Bae J.-W."/>
        </authorList>
    </citation>
    <scope>NUCLEOTIDE SEQUENCE [LARGE SCALE GENOMIC DNA]</scope>
    <source>
        <strain evidence="11 12">K13M18</strain>
    </source>
</reference>
<evidence type="ECO:0000259" key="10">
    <source>
        <dbReference type="Pfam" id="PF19040"/>
    </source>
</evidence>
<dbReference type="OrthoDB" id="9796461at2"/>
<feature type="transmembrane region" description="Helical" evidence="8">
    <location>
        <begin position="274"/>
        <end position="293"/>
    </location>
</feature>
<feature type="domain" description="SGNH" evidence="10">
    <location>
        <begin position="411"/>
        <end position="618"/>
    </location>
</feature>
<dbReference type="Pfam" id="PF01757">
    <property type="entry name" value="Acyl_transf_3"/>
    <property type="match status" value="1"/>
</dbReference>
<keyword evidence="2" id="KW-1003">Cell membrane</keyword>
<evidence type="ECO:0000256" key="2">
    <source>
        <dbReference type="ARBA" id="ARBA00022475"/>
    </source>
</evidence>
<dbReference type="SUPFAM" id="SSF52266">
    <property type="entry name" value="SGNH hydrolase"/>
    <property type="match status" value="1"/>
</dbReference>
<feature type="transmembrane region" description="Helical" evidence="8">
    <location>
        <begin position="72"/>
        <end position="93"/>
    </location>
</feature>
<protein>
    <submittedName>
        <fullName evidence="11">Acyltransferase</fullName>
    </submittedName>
</protein>
<keyword evidence="3 11" id="KW-0808">Transferase</keyword>
<keyword evidence="6 8" id="KW-0472">Membrane</keyword>
<feature type="transmembrane region" description="Helical" evidence="8">
    <location>
        <begin position="7"/>
        <end position="25"/>
    </location>
</feature>
<keyword evidence="4 8" id="KW-0812">Transmembrane</keyword>
<feature type="transmembrane region" description="Helical" evidence="8">
    <location>
        <begin position="241"/>
        <end position="262"/>
    </location>
</feature>
<evidence type="ECO:0000256" key="3">
    <source>
        <dbReference type="ARBA" id="ARBA00022679"/>
    </source>
</evidence>